<dbReference type="EMBL" id="CP010429">
    <property type="protein sequence ID" value="AKD55023.1"/>
    <property type="molecule type" value="Genomic_DNA"/>
</dbReference>
<dbReference type="PATRIC" id="fig|1379870.5.peg.1965"/>
<dbReference type="KEGG" id="srd:SD10_09020"/>
<evidence type="ECO:0000313" key="3">
    <source>
        <dbReference type="Proteomes" id="UP000033054"/>
    </source>
</evidence>
<gene>
    <name evidence="2" type="ORF">SD10_09020</name>
</gene>
<keyword evidence="3" id="KW-1185">Reference proteome</keyword>
<evidence type="ECO:0000256" key="1">
    <source>
        <dbReference type="SAM" id="MobiDB-lite"/>
    </source>
</evidence>
<feature type="region of interest" description="Disordered" evidence="1">
    <location>
        <begin position="1"/>
        <end position="63"/>
    </location>
</feature>
<dbReference type="RefSeq" id="WP_052731137.1">
    <property type="nucleotide sequence ID" value="NZ_CP010429.1"/>
</dbReference>
<evidence type="ECO:0000313" key="2">
    <source>
        <dbReference type="EMBL" id="AKD55023.1"/>
    </source>
</evidence>
<dbReference type="Proteomes" id="UP000033054">
    <property type="component" value="Chromosome"/>
</dbReference>
<feature type="region of interest" description="Disordered" evidence="1">
    <location>
        <begin position="177"/>
        <end position="208"/>
    </location>
</feature>
<reference evidence="2 3" key="1">
    <citation type="journal article" date="2014" name="Curr. Microbiol.">
        <title>Spirosoma radiotolerans sp. nov., a gamma-radiation-resistant bacterium isolated from gamma ray-irradiated soil.</title>
        <authorList>
            <person name="Lee J.J."/>
            <person name="Srinivasan S."/>
            <person name="Lim S."/>
            <person name="Joe M."/>
            <person name="Im S."/>
            <person name="Bae S.I."/>
            <person name="Park K.R."/>
            <person name="Han J.H."/>
            <person name="Park S.H."/>
            <person name="Joo B.M."/>
            <person name="Park S.J."/>
            <person name="Kim M.K."/>
        </authorList>
    </citation>
    <scope>NUCLEOTIDE SEQUENCE [LARGE SCALE GENOMIC DNA]</scope>
    <source>
        <strain evidence="2 3">DG5A</strain>
    </source>
</reference>
<protein>
    <submittedName>
        <fullName evidence="2">Uncharacterized protein</fullName>
    </submittedName>
</protein>
<proteinExistence type="predicted"/>
<organism evidence="2 3">
    <name type="scientific">Spirosoma radiotolerans</name>
    <dbReference type="NCBI Taxonomy" id="1379870"/>
    <lineage>
        <taxon>Bacteria</taxon>
        <taxon>Pseudomonadati</taxon>
        <taxon>Bacteroidota</taxon>
        <taxon>Cytophagia</taxon>
        <taxon>Cytophagales</taxon>
        <taxon>Cytophagaceae</taxon>
        <taxon>Spirosoma</taxon>
    </lineage>
</organism>
<accession>A0A0E3ZTJ0</accession>
<dbReference type="AlphaFoldDB" id="A0A0E3ZTJ0"/>
<sequence length="208" mass="22815">MENQGEKSQKSQAQTAAKEISADKAKEIAGQNADANAGTETTKSPEEAAKAEATANGESEETRIARAVAAIRKDNPDMSIDDVIKLVAGVFKKTETVEAKVAKEASTIIDTTPSPFKEKIYLKKDKDRQFPLEKEALNGIVVRQTYKRETEEGDKITVPARNLNEIAIYSQEDFDRLNHGDPKKPGFAREGISVEVWHKPGQTDSVAE</sequence>
<name>A0A0E3ZTJ0_9BACT</name>
<dbReference type="STRING" id="1379870.SD10_09020"/>
<dbReference type="HOGENOM" id="CLU_1320241_0_0_10"/>